<accession>A0AAV5MTU1</accession>
<keyword evidence="2" id="KW-1185">Reference proteome</keyword>
<dbReference type="Proteomes" id="UP001054252">
    <property type="component" value="Unassembled WGS sequence"/>
</dbReference>
<protein>
    <submittedName>
        <fullName evidence="1">Uncharacterized protein</fullName>
    </submittedName>
</protein>
<evidence type="ECO:0000313" key="2">
    <source>
        <dbReference type="Proteomes" id="UP001054252"/>
    </source>
</evidence>
<gene>
    <name evidence="1" type="ORF">SLEP1_g59780</name>
</gene>
<comment type="caution">
    <text evidence="1">The sequence shown here is derived from an EMBL/GenBank/DDBJ whole genome shotgun (WGS) entry which is preliminary data.</text>
</comment>
<evidence type="ECO:0000313" key="1">
    <source>
        <dbReference type="EMBL" id="GKV53245.1"/>
    </source>
</evidence>
<reference evidence="1 2" key="1">
    <citation type="journal article" date="2021" name="Commun. Biol.">
        <title>The genome of Shorea leprosula (Dipterocarpaceae) highlights the ecological relevance of drought in aseasonal tropical rainforests.</title>
        <authorList>
            <person name="Ng K.K.S."/>
            <person name="Kobayashi M.J."/>
            <person name="Fawcett J.A."/>
            <person name="Hatakeyama M."/>
            <person name="Paape T."/>
            <person name="Ng C.H."/>
            <person name="Ang C.C."/>
            <person name="Tnah L.H."/>
            <person name="Lee C.T."/>
            <person name="Nishiyama T."/>
            <person name="Sese J."/>
            <person name="O'Brien M.J."/>
            <person name="Copetti D."/>
            <person name="Mohd Noor M.I."/>
            <person name="Ong R.C."/>
            <person name="Putra M."/>
            <person name="Sireger I.Z."/>
            <person name="Indrioko S."/>
            <person name="Kosugi Y."/>
            <person name="Izuno A."/>
            <person name="Isagi Y."/>
            <person name="Lee S.L."/>
            <person name="Shimizu K.K."/>
        </authorList>
    </citation>
    <scope>NUCLEOTIDE SEQUENCE [LARGE SCALE GENOMIC DNA]</scope>
    <source>
        <strain evidence="1">214</strain>
    </source>
</reference>
<dbReference type="EMBL" id="BPVZ01001183">
    <property type="protein sequence ID" value="GKV53245.1"/>
    <property type="molecule type" value="Genomic_DNA"/>
</dbReference>
<proteinExistence type="predicted"/>
<dbReference type="AlphaFoldDB" id="A0AAV5MTU1"/>
<sequence length="41" mass="4871">KCQDKISYFFTVTNHCPQPRRQMSGSSSGYRFLLFCHVRFP</sequence>
<name>A0AAV5MTU1_9ROSI</name>
<organism evidence="1 2">
    <name type="scientific">Rubroshorea leprosula</name>
    <dbReference type="NCBI Taxonomy" id="152421"/>
    <lineage>
        <taxon>Eukaryota</taxon>
        <taxon>Viridiplantae</taxon>
        <taxon>Streptophyta</taxon>
        <taxon>Embryophyta</taxon>
        <taxon>Tracheophyta</taxon>
        <taxon>Spermatophyta</taxon>
        <taxon>Magnoliopsida</taxon>
        <taxon>eudicotyledons</taxon>
        <taxon>Gunneridae</taxon>
        <taxon>Pentapetalae</taxon>
        <taxon>rosids</taxon>
        <taxon>malvids</taxon>
        <taxon>Malvales</taxon>
        <taxon>Dipterocarpaceae</taxon>
        <taxon>Rubroshorea</taxon>
    </lineage>
</organism>
<feature type="non-terminal residue" evidence="1">
    <location>
        <position position="1"/>
    </location>
</feature>